<proteinExistence type="predicted"/>
<comment type="caution">
    <text evidence="1">The sequence shown here is derived from an EMBL/GenBank/DDBJ whole genome shotgun (WGS) entry which is preliminary data.</text>
</comment>
<accession>A0ABN3BSP7</accession>
<dbReference type="EMBL" id="BAAAOQ010000016">
    <property type="protein sequence ID" value="GAA2199959.1"/>
    <property type="molecule type" value="Genomic_DNA"/>
</dbReference>
<name>A0ABN3BSP7_9ACTN</name>
<protein>
    <submittedName>
        <fullName evidence="1">Uncharacterized protein</fullName>
    </submittedName>
</protein>
<evidence type="ECO:0000313" key="1">
    <source>
        <dbReference type="EMBL" id="GAA2199959.1"/>
    </source>
</evidence>
<keyword evidence="2" id="KW-1185">Reference proteome</keyword>
<evidence type="ECO:0000313" key="2">
    <source>
        <dbReference type="Proteomes" id="UP001501391"/>
    </source>
</evidence>
<gene>
    <name evidence="1" type="ORF">GCM10009787_48990</name>
</gene>
<dbReference type="Proteomes" id="UP001501391">
    <property type="component" value="Unassembled WGS sequence"/>
</dbReference>
<organism evidence="1 2">
    <name type="scientific">Streptomyces bangladeshensis</name>
    <dbReference type="NCBI Taxonomy" id="295352"/>
    <lineage>
        <taxon>Bacteria</taxon>
        <taxon>Bacillati</taxon>
        <taxon>Actinomycetota</taxon>
        <taxon>Actinomycetes</taxon>
        <taxon>Kitasatosporales</taxon>
        <taxon>Streptomycetaceae</taxon>
        <taxon>Streptomyces</taxon>
    </lineage>
</organism>
<dbReference type="RefSeq" id="WP_086697402.1">
    <property type="nucleotide sequence ID" value="NZ_BAAAOQ010000016.1"/>
</dbReference>
<sequence>MANYQVTGRNNEGSPLVSVSIGAIDQEQHVVDEMTVVNAVRNCLLAVPGVQSVLAQKYQQVITNV</sequence>
<reference evidence="1 2" key="1">
    <citation type="journal article" date="2019" name="Int. J. Syst. Evol. Microbiol.">
        <title>The Global Catalogue of Microorganisms (GCM) 10K type strain sequencing project: providing services to taxonomists for standard genome sequencing and annotation.</title>
        <authorList>
            <consortium name="The Broad Institute Genomics Platform"/>
            <consortium name="The Broad Institute Genome Sequencing Center for Infectious Disease"/>
            <person name="Wu L."/>
            <person name="Ma J."/>
        </authorList>
    </citation>
    <scope>NUCLEOTIDE SEQUENCE [LARGE SCALE GENOMIC DNA]</scope>
    <source>
        <strain evidence="1 2">JCM 14924</strain>
    </source>
</reference>